<dbReference type="OrthoDB" id="17560at2759"/>
<proteinExistence type="predicted"/>
<evidence type="ECO:0000313" key="1">
    <source>
        <dbReference type="EMBL" id="OJT08768.1"/>
    </source>
</evidence>
<sequence>MATRPFVQDDEVWQPVEPTLTHVHQHARVRSHDEISSAHYRIDLSSSKVSTDHKRRNIPGKCEGAYLVKARAPLPINSCENDFQFGKDAQAKADEILDDGQFAPGYKRTYWEGCTHGSAVRGDIVRALGAGSVARLLTVYPFAERPEDQAGKEGAFKATVEFLIKHL</sequence>
<protein>
    <submittedName>
        <fullName evidence="1">Uncharacterized protein</fullName>
    </submittedName>
</protein>
<name>A0A1M2VMH3_TRAPU</name>
<dbReference type="Proteomes" id="UP000184267">
    <property type="component" value="Unassembled WGS sequence"/>
</dbReference>
<organism evidence="1 2">
    <name type="scientific">Trametes pubescens</name>
    <name type="common">White-rot fungus</name>
    <dbReference type="NCBI Taxonomy" id="154538"/>
    <lineage>
        <taxon>Eukaryota</taxon>
        <taxon>Fungi</taxon>
        <taxon>Dikarya</taxon>
        <taxon>Basidiomycota</taxon>
        <taxon>Agaricomycotina</taxon>
        <taxon>Agaricomycetes</taxon>
        <taxon>Polyporales</taxon>
        <taxon>Polyporaceae</taxon>
        <taxon>Trametes</taxon>
    </lineage>
</organism>
<dbReference type="STRING" id="154538.A0A1M2VMH3"/>
<reference evidence="1 2" key="1">
    <citation type="submission" date="2016-10" db="EMBL/GenBank/DDBJ databases">
        <title>Genome sequence of the basidiomycete white-rot fungus Trametes pubescens.</title>
        <authorList>
            <person name="Makela M.R."/>
            <person name="Granchi Z."/>
            <person name="Peng M."/>
            <person name="De Vries R.P."/>
            <person name="Grigoriev I."/>
            <person name="Riley R."/>
            <person name="Hilden K."/>
        </authorList>
    </citation>
    <scope>NUCLEOTIDE SEQUENCE [LARGE SCALE GENOMIC DNA]</scope>
    <source>
        <strain evidence="1 2">FBCC735</strain>
    </source>
</reference>
<keyword evidence="2" id="KW-1185">Reference proteome</keyword>
<dbReference type="EMBL" id="MNAD01001015">
    <property type="protein sequence ID" value="OJT08768.1"/>
    <property type="molecule type" value="Genomic_DNA"/>
</dbReference>
<comment type="caution">
    <text evidence="1">The sequence shown here is derived from an EMBL/GenBank/DDBJ whole genome shotgun (WGS) entry which is preliminary data.</text>
</comment>
<dbReference type="AlphaFoldDB" id="A0A1M2VMH3"/>
<evidence type="ECO:0000313" key="2">
    <source>
        <dbReference type="Proteomes" id="UP000184267"/>
    </source>
</evidence>
<accession>A0A1M2VMH3</accession>
<gene>
    <name evidence="1" type="ORF">TRAPUB_334</name>
</gene>